<dbReference type="InterPro" id="IPR000731">
    <property type="entry name" value="SSD"/>
</dbReference>
<dbReference type="InterPro" id="IPR004869">
    <property type="entry name" value="MMPL_dom"/>
</dbReference>
<accession>A0A2T6CC41</accession>
<feature type="transmembrane region" description="Helical" evidence="6">
    <location>
        <begin position="731"/>
        <end position="754"/>
    </location>
</feature>
<dbReference type="PROSITE" id="PS50156">
    <property type="entry name" value="SSD"/>
    <property type="match status" value="1"/>
</dbReference>
<evidence type="ECO:0000313" key="9">
    <source>
        <dbReference type="Proteomes" id="UP000244092"/>
    </source>
</evidence>
<keyword evidence="2" id="KW-1003">Cell membrane</keyword>
<dbReference type="RefSeq" id="WP_025046515.1">
    <property type="nucleotide sequence ID" value="NZ_QBKU01000009.1"/>
</dbReference>
<dbReference type="InterPro" id="IPR050545">
    <property type="entry name" value="Mycobact_MmpL"/>
</dbReference>
<name>A0A2T6CC41_9RHOB</name>
<organism evidence="8 9">
    <name type="scientific">Sulfitobacter mediterraneus</name>
    <dbReference type="NCBI Taxonomy" id="83219"/>
    <lineage>
        <taxon>Bacteria</taxon>
        <taxon>Pseudomonadati</taxon>
        <taxon>Pseudomonadota</taxon>
        <taxon>Alphaproteobacteria</taxon>
        <taxon>Rhodobacterales</taxon>
        <taxon>Roseobacteraceae</taxon>
        <taxon>Sulfitobacter</taxon>
    </lineage>
</organism>
<feature type="transmembrane region" description="Helical" evidence="6">
    <location>
        <begin position="699"/>
        <end position="719"/>
    </location>
</feature>
<evidence type="ECO:0000256" key="4">
    <source>
        <dbReference type="ARBA" id="ARBA00022989"/>
    </source>
</evidence>
<feature type="transmembrane region" description="Helical" evidence="6">
    <location>
        <begin position="353"/>
        <end position="376"/>
    </location>
</feature>
<dbReference type="Proteomes" id="UP000244092">
    <property type="component" value="Unassembled WGS sequence"/>
</dbReference>
<evidence type="ECO:0000256" key="2">
    <source>
        <dbReference type="ARBA" id="ARBA00022475"/>
    </source>
</evidence>
<dbReference type="SUPFAM" id="SSF82866">
    <property type="entry name" value="Multidrug efflux transporter AcrB transmembrane domain"/>
    <property type="match status" value="2"/>
</dbReference>
<comment type="caution">
    <text evidence="8">The sequence shown here is derived from an EMBL/GenBank/DDBJ whole genome shotgun (WGS) entry which is preliminary data.</text>
</comment>
<keyword evidence="4 6" id="KW-1133">Transmembrane helix</keyword>
<feature type="transmembrane region" description="Helical" evidence="6">
    <location>
        <begin position="657"/>
        <end position="678"/>
    </location>
</feature>
<evidence type="ECO:0000256" key="5">
    <source>
        <dbReference type="ARBA" id="ARBA00023136"/>
    </source>
</evidence>
<gene>
    <name evidence="8" type="ORF">C8N31_109163</name>
</gene>
<protein>
    <recommendedName>
        <fullName evidence="7">SSD domain-containing protein</fullName>
    </recommendedName>
</protein>
<feature type="transmembrane region" description="Helical" evidence="6">
    <location>
        <begin position="397"/>
        <end position="420"/>
    </location>
</feature>
<dbReference type="EMBL" id="QBKU01000009">
    <property type="protein sequence ID" value="PTX73076.1"/>
    <property type="molecule type" value="Genomic_DNA"/>
</dbReference>
<feature type="transmembrane region" description="Helical" evidence="6">
    <location>
        <begin position="605"/>
        <end position="624"/>
    </location>
</feature>
<feature type="domain" description="SSD" evidence="7">
    <location>
        <begin position="630"/>
        <end position="756"/>
    </location>
</feature>
<feature type="transmembrane region" description="Helical" evidence="6">
    <location>
        <begin position="224"/>
        <end position="246"/>
    </location>
</feature>
<proteinExistence type="predicted"/>
<dbReference type="GO" id="GO:0005886">
    <property type="term" value="C:plasma membrane"/>
    <property type="evidence" value="ECO:0007669"/>
    <property type="project" value="UniProtKB-SubCell"/>
</dbReference>
<evidence type="ECO:0000259" key="7">
    <source>
        <dbReference type="PROSITE" id="PS50156"/>
    </source>
</evidence>
<dbReference type="OrthoDB" id="9794724at2"/>
<dbReference type="Pfam" id="PF03176">
    <property type="entry name" value="MMPL"/>
    <property type="match status" value="2"/>
</dbReference>
<dbReference type="PANTHER" id="PTHR33406:SF12">
    <property type="entry name" value="BLR2997 PROTEIN"/>
    <property type="match status" value="1"/>
</dbReference>
<feature type="transmembrane region" description="Helical" evidence="6">
    <location>
        <begin position="253"/>
        <end position="274"/>
    </location>
</feature>
<evidence type="ECO:0000256" key="3">
    <source>
        <dbReference type="ARBA" id="ARBA00022692"/>
    </source>
</evidence>
<evidence type="ECO:0000313" key="8">
    <source>
        <dbReference type="EMBL" id="PTX73076.1"/>
    </source>
</evidence>
<reference evidence="8 9" key="1">
    <citation type="submission" date="2018-04" db="EMBL/GenBank/DDBJ databases">
        <title>Genomic Encyclopedia of Archaeal and Bacterial Type Strains, Phase II (KMG-II): from individual species to whole genera.</title>
        <authorList>
            <person name="Goeker M."/>
        </authorList>
    </citation>
    <scope>NUCLEOTIDE SEQUENCE [LARGE SCALE GENOMIC DNA]</scope>
    <source>
        <strain evidence="8 9">DSM 12244</strain>
    </source>
</reference>
<dbReference type="PANTHER" id="PTHR33406">
    <property type="entry name" value="MEMBRANE PROTEIN MJ1562-RELATED"/>
    <property type="match status" value="1"/>
</dbReference>
<comment type="subcellular location">
    <subcellularLocation>
        <location evidence="1">Cell membrane</location>
        <topology evidence="1">Multi-pass membrane protein</topology>
    </subcellularLocation>
</comment>
<feature type="transmembrane region" description="Helical" evidence="6">
    <location>
        <begin position="321"/>
        <end position="341"/>
    </location>
</feature>
<dbReference type="Gene3D" id="1.20.1640.10">
    <property type="entry name" value="Multidrug efflux transporter AcrB transmembrane domain"/>
    <property type="match status" value="2"/>
</dbReference>
<evidence type="ECO:0000256" key="6">
    <source>
        <dbReference type="SAM" id="Phobius"/>
    </source>
</evidence>
<keyword evidence="5 6" id="KW-0472">Membrane</keyword>
<feature type="transmembrane region" description="Helical" evidence="6">
    <location>
        <begin position="631"/>
        <end position="651"/>
    </location>
</feature>
<evidence type="ECO:0000256" key="1">
    <source>
        <dbReference type="ARBA" id="ARBA00004651"/>
    </source>
</evidence>
<dbReference type="AlphaFoldDB" id="A0A2T6CC41"/>
<sequence>MTLSERITQRFFRFRIVALVLFAALIIGLSSGIPRLEFSSDSRGFFGHSNKEFAYVLQIEETYTISNTLLLMVVPPPGHAFAPGTLKILQQMTDDAWQMPYALRIDSAINHMHSYAQGDDILVEPMLDEDAEITPEAAERFRELAMASGTLRNTLLSENGDAYGITIRVILPKEEGKPAARREVEQFLKQLRDDWQAAYPGWEVRIAGGLLGNTLLAQVAVEDILYLVPLALLAVVILFIVALGSFAAVAASVVVLVCATLATFGFAGWANVALTAGTAIGPLAVMVLVSTSCVHIVLGTIRAAEAGQEGDPFRYAITQNLAPVTVSHLTTAFGFLCLNFAPSPPLAQMGNIVALGLLVGHVSVFVLLPNLLHAAYPRRASRLMVSGQDMRRFAQWVLGKSRIWLMLFPVTGGLAVLGILRLDYDDNVIRYFDQRYELRQDAEAIQQRLTGLEAMQFNLQAADGQSVFEPEFLKAVDRFAVWLEAQPDVVAVSSLTRIIKDLNQSMNGDAEDAFAIAKTQPANAQLLMFYELSLPVGMDLNVMMDVDRTQTLLTATLRSPHSSAVRALAQNAETWLSENEPEIATRAAGMGIAFARISHRNNSQMLFGFLTVLGLVSVTLVLTLRSLRHGIISLVPNLVPALLAFGLWGWTIGDLNLGSTVVTTMTFGIVVDDTVHFLMHYLRERRRGLSVETALEETFAVVGSSITLTSIALILGFGIMSASGFSINQHIGMLTATVIAFALLSDLLLLPALLRTFQGKSL</sequence>
<keyword evidence="3 6" id="KW-0812">Transmembrane</keyword>
<feature type="transmembrane region" description="Helical" evidence="6">
    <location>
        <begin position="280"/>
        <end position="301"/>
    </location>
</feature>